<reference evidence="1" key="1">
    <citation type="submission" date="2021-08" db="EMBL/GenBank/DDBJ databases">
        <title>The first chromosome-level gecko genome reveals the dynamic sex chromosomes of Neotropical dwarf geckos (Sphaerodactylidae: Sphaerodactylus).</title>
        <authorList>
            <person name="Pinto B.J."/>
            <person name="Keating S.E."/>
            <person name="Gamble T."/>
        </authorList>
    </citation>
    <scope>NUCLEOTIDE SEQUENCE</scope>
    <source>
        <strain evidence="1">TG3544</strain>
    </source>
</reference>
<sequence length="414" mass="45568">MKSSLYPGPRLHVVKVYLPIISVRLETNATAQLHLKARLHLSAQYHFGRLFERIDAITDVHFVASARFRNYSVGIAHLKYEACNTRFTLAQIICPSYLLKTQVKPLVMDILKATLPGALCQAVQQVGNVALFDFLYTANVLVSVHSATTLQYQLATMPQITPDTFAVKLNIWIRTAGRFLVVPASDHPIVFPLLKGSNLCLLFTQDALNAILPAMVRVAPLEFITRPQVFSGSIQLINAVAVLLSHHKCPTCPEKSPLKILLKVVEPPVIVLHPSSAHLQLAVEIAVAAKDPLGAIIDLFILKANLKLSAEMSVHGCKLIFRATLMKVDLFVIASDIGHISTWCASSACSDHRNPCSILQVNSLSKWIHLLLVETFMPRINDCLNAGLPVPSLLNIKMDYAKFLILQGSLALCV</sequence>
<name>A0ACB8F7E8_9SAUR</name>
<dbReference type="Proteomes" id="UP000827872">
    <property type="component" value="Linkage Group LG05"/>
</dbReference>
<dbReference type="EMBL" id="CM037618">
    <property type="protein sequence ID" value="KAH8001005.1"/>
    <property type="molecule type" value="Genomic_DNA"/>
</dbReference>
<gene>
    <name evidence="1" type="ORF">K3G42_030312</name>
</gene>
<keyword evidence="2" id="KW-1185">Reference proteome</keyword>
<organism evidence="1 2">
    <name type="scientific">Sphaerodactylus townsendi</name>
    <dbReference type="NCBI Taxonomy" id="933632"/>
    <lineage>
        <taxon>Eukaryota</taxon>
        <taxon>Metazoa</taxon>
        <taxon>Chordata</taxon>
        <taxon>Craniata</taxon>
        <taxon>Vertebrata</taxon>
        <taxon>Euteleostomi</taxon>
        <taxon>Lepidosauria</taxon>
        <taxon>Squamata</taxon>
        <taxon>Bifurcata</taxon>
        <taxon>Gekkota</taxon>
        <taxon>Sphaerodactylidae</taxon>
        <taxon>Sphaerodactylus</taxon>
    </lineage>
</organism>
<evidence type="ECO:0000313" key="1">
    <source>
        <dbReference type="EMBL" id="KAH8001005.1"/>
    </source>
</evidence>
<proteinExistence type="predicted"/>
<comment type="caution">
    <text evidence="1">The sequence shown here is derived from an EMBL/GenBank/DDBJ whole genome shotgun (WGS) entry which is preliminary data.</text>
</comment>
<protein>
    <submittedName>
        <fullName evidence="1">Uncharacterized protein</fullName>
    </submittedName>
</protein>
<evidence type="ECO:0000313" key="2">
    <source>
        <dbReference type="Proteomes" id="UP000827872"/>
    </source>
</evidence>
<accession>A0ACB8F7E8</accession>